<keyword evidence="3" id="KW-1133">Transmembrane helix</keyword>
<feature type="compositionally biased region" description="Low complexity" evidence="2">
    <location>
        <begin position="411"/>
        <end position="421"/>
    </location>
</feature>
<accession>A0A0G4I9B1</accession>
<keyword evidence="3" id="KW-0812">Transmembrane</keyword>
<evidence type="ECO:0000256" key="1">
    <source>
        <dbReference type="ARBA" id="ARBA00022837"/>
    </source>
</evidence>
<dbReference type="InterPro" id="IPR002048">
    <property type="entry name" value="EF_hand_dom"/>
</dbReference>
<evidence type="ECO:0000256" key="3">
    <source>
        <dbReference type="SAM" id="Phobius"/>
    </source>
</evidence>
<feature type="transmembrane region" description="Helical" evidence="3">
    <location>
        <begin position="780"/>
        <end position="800"/>
    </location>
</feature>
<feature type="compositionally biased region" description="Gly residues" evidence="2">
    <location>
        <begin position="616"/>
        <end position="630"/>
    </location>
</feature>
<feature type="compositionally biased region" description="Low complexity" evidence="2">
    <location>
        <begin position="605"/>
        <end position="615"/>
    </location>
</feature>
<dbReference type="InterPro" id="IPR011992">
    <property type="entry name" value="EF-hand-dom_pair"/>
</dbReference>
<sequence length="808" mass="86883">MARDSGQTFDLHHFLGSLWIATSALPEDGFGLFQAVFLLTVYSYLAFRSAGLILHGCHFLLLVPEWENAAAALLIPLLDILPEAVVLNAARSLEIRHVTKAIGTYVALSLFSLFIPLFIVVCWGRVDIELVTAEEKTTWQQRWTVQSVCTYTRPMRAGPGWRQLSRHHRFSFLRSGIEFYGPVGRNAGVLLLSVIPHCILLSGLVSRVLGDRCPSLLQSFARSETVLAALVCAVVGVIHIGMNVFRAGSRDQLLKARLHEIRLRAIQAKRVPLRDLLKRIAREMLRPEKTADGMGRGEEEEEEGLIQRSPSARRISKLLQEEETRQEVTELLRPFFLRLDADNSGELDSAEVAALLHELGMRPSVEGVTAFMRAADVDASRTITLPEFVVALLLWASGGLSLKNAGMCTQQQQGTGQQQQQLGKKADETSERPRRRAGVQFGEDGARVEGERKVCALDDLKALRRVGRVRVVENSHRSYGSSSSSASSSSSYSGSGSVSAGGPASASATVPRRGSSSSAAAFPPPSPPEFGAPGAAPSTLPGPGGWRDIPLQEDEGPPVGVGRRASSEERSPSRVAGLEVPRLQSDGGGGTPNSFSPLPPPVAQPSPSLGPSDSVLGGGVKKGVHGGGSGVSSHHLEDHISPFGLGLRGILWVLAGSTGCFLLTEPALEAAWTVSRRLGAPSFFTGSIIAPFFASAARTVLMPLGHARQRTRQAHTFVVAEALGISVMHNSLLLGSLLLANLRKDTAWKYPGESLLLAVAQTLCGVHLNIRSRLTFAEGVWFLLLWAASVVALFVLSAFVDDESVFSF</sequence>
<feature type="transmembrane region" description="Helical" evidence="3">
    <location>
        <begin position="59"/>
        <end position="81"/>
    </location>
</feature>
<keyword evidence="1" id="KW-0106">Calcium</keyword>
<dbReference type="SUPFAM" id="SSF47473">
    <property type="entry name" value="EF-hand"/>
    <property type="match status" value="1"/>
</dbReference>
<dbReference type="AlphaFoldDB" id="A0A0G4I9B1"/>
<evidence type="ECO:0000313" key="5">
    <source>
        <dbReference type="EMBL" id="CEM53711.1"/>
    </source>
</evidence>
<keyword evidence="3" id="KW-0472">Membrane</keyword>
<dbReference type="PROSITE" id="PS00018">
    <property type="entry name" value="EF_HAND_1"/>
    <property type="match status" value="2"/>
</dbReference>
<evidence type="ECO:0000256" key="2">
    <source>
        <dbReference type="SAM" id="MobiDB-lite"/>
    </source>
</evidence>
<dbReference type="CDD" id="cd00051">
    <property type="entry name" value="EFh"/>
    <property type="match status" value="1"/>
</dbReference>
<feature type="transmembrane region" description="Helical" evidence="3">
    <location>
        <begin position="187"/>
        <end position="205"/>
    </location>
</feature>
<reference evidence="5" key="1">
    <citation type="submission" date="2014-11" db="EMBL/GenBank/DDBJ databases">
        <authorList>
            <person name="Otto D Thomas"/>
            <person name="Naeem Raeece"/>
        </authorList>
    </citation>
    <scope>NUCLEOTIDE SEQUENCE</scope>
</reference>
<feature type="region of interest" description="Disordered" evidence="2">
    <location>
        <begin position="474"/>
        <end position="630"/>
    </location>
</feature>
<organism evidence="5">
    <name type="scientific">Chromera velia CCMP2878</name>
    <dbReference type="NCBI Taxonomy" id="1169474"/>
    <lineage>
        <taxon>Eukaryota</taxon>
        <taxon>Sar</taxon>
        <taxon>Alveolata</taxon>
        <taxon>Colpodellida</taxon>
        <taxon>Chromeraceae</taxon>
        <taxon>Chromera</taxon>
    </lineage>
</organism>
<dbReference type="InterPro" id="IPR018247">
    <property type="entry name" value="EF_Hand_1_Ca_BS"/>
</dbReference>
<dbReference type="Gene3D" id="1.10.238.10">
    <property type="entry name" value="EF-hand"/>
    <property type="match status" value="1"/>
</dbReference>
<feature type="domain" description="EF-hand" evidence="4">
    <location>
        <begin position="327"/>
        <end position="362"/>
    </location>
</feature>
<dbReference type="EMBL" id="CDMZ01005719">
    <property type="protein sequence ID" value="CEM53711.1"/>
    <property type="molecule type" value="Genomic_DNA"/>
</dbReference>
<feature type="transmembrane region" description="Helical" evidence="3">
    <location>
        <begin position="29"/>
        <end position="47"/>
    </location>
</feature>
<feature type="transmembrane region" description="Helical" evidence="3">
    <location>
        <begin position="101"/>
        <end position="123"/>
    </location>
</feature>
<gene>
    <name evidence="5" type="ORF">Cvel_12197</name>
</gene>
<name>A0A0G4I9B1_9ALVE</name>
<protein>
    <recommendedName>
        <fullName evidence="4">EF-hand domain-containing protein</fullName>
    </recommendedName>
</protein>
<dbReference type="GO" id="GO:0005509">
    <property type="term" value="F:calcium ion binding"/>
    <property type="evidence" value="ECO:0007669"/>
    <property type="project" value="InterPro"/>
</dbReference>
<feature type="region of interest" description="Disordered" evidence="2">
    <location>
        <begin position="411"/>
        <end position="444"/>
    </location>
</feature>
<dbReference type="VEuPathDB" id="CryptoDB:Cvel_12197"/>
<dbReference type="PhylomeDB" id="A0A0G4I9B1"/>
<feature type="region of interest" description="Disordered" evidence="2">
    <location>
        <begin position="290"/>
        <end position="309"/>
    </location>
</feature>
<feature type="compositionally biased region" description="Low complexity" evidence="2">
    <location>
        <begin position="478"/>
        <end position="521"/>
    </location>
</feature>
<dbReference type="PROSITE" id="PS50222">
    <property type="entry name" value="EF_HAND_2"/>
    <property type="match status" value="1"/>
</dbReference>
<feature type="transmembrane region" description="Helical" evidence="3">
    <location>
        <begin position="225"/>
        <end position="245"/>
    </location>
</feature>
<evidence type="ECO:0000259" key="4">
    <source>
        <dbReference type="PROSITE" id="PS50222"/>
    </source>
</evidence>
<feature type="transmembrane region" description="Helical" evidence="3">
    <location>
        <begin position="684"/>
        <end position="705"/>
    </location>
</feature>
<proteinExistence type="predicted"/>
<feature type="transmembrane region" description="Helical" evidence="3">
    <location>
        <begin position="717"/>
        <end position="738"/>
    </location>
</feature>